<reference evidence="1" key="2">
    <citation type="journal article" date="2024" name="Plant">
        <title>Genomic evolution and insights into agronomic trait innovations of Sesamum species.</title>
        <authorList>
            <person name="Miao H."/>
            <person name="Wang L."/>
            <person name="Qu L."/>
            <person name="Liu H."/>
            <person name="Sun Y."/>
            <person name="Le M."/>
            <person name="Wang Q."/>
            <person name="Wei S."/>
            <person name="Zheng Y."/>
            <person name="Lin W."/>
            <person name="Duan Y."/>
            <person name="Cao H."/>
            <person name="Xiong S."/>
            <person name="Wang X."/>
            <person name="Wei L."/>
            <person name="Li C."/>
            <person name="Ma Q."/>
            <person name="Ju M."/>
            <person name="Zhao R."/>
            <person name="Li G."/>
            <person name="Mu C."/>
            <person name="Tian Q."/>
            <person name="Mei H."/>
            <person name="Zhang T."/>
            <person name="Gao T."/>
            <person name="Zhang H."/>
        </authorList>
    </citation>
    <scope>NUCLEOTIDE SEQUENCE</scope>
    <source>
        <strain evidence="1">KEN8</strain>
    </source>
</reference>
<name>A0AAW2QYD0_9LAMI</name>
<sequence length="86" mass="10092">MFLPLLVVRNWSTYEFIHSTRRTPQYMQGDTKMWDMAGDAFETIEDIGILDIANLSLDEPKMESVLFDEITEDSKDDRDDFTHLDD</sequence>
<organism evidence="1">
    <name type="scientific">Sesamum calycinum</name>
    <dbReference type="NCBI Taxonomy" id="2727403"/>
    <lineage>
        <taxon>Eukaryota</taxon>
        <taxon>Viridiplantae</taxon>
        <taxon>Streptophyta</taxon>
        <taxon>Embryophyta</taxon>
        <taxon>Tracheophyta</taxon>
        <taxon>Spermatophyta</taxon>
        <taxon>Magnoliopsida</taxon>
        <taxon>eudicotyledons</taxon>
        <taxon>Gunneridae</taxon>
        <taxon>Pentapetalae</taxon>
        <taxon>asterids</taxon>
        <taxon>lamiids</taxon>
        <taxon>Lamiales</taxon>
        <taxon>Pedaliaceae</taxon>
        <taxon>Sesamum</taxon>
    </lineage>
</organism>
<gene>
    <name evidence="1" type="ORF">Scaly_0984100</name>
</gene>
<evidence type="ECO:0000313" key="1">
    <source>
        <dbReference type="EMBL" id="KAL0373025.1"/>
    </source>
</evidence>
<protein>
    <submittedName>
        <fullName evidence="1">Uncharacterized protein</fullName>
    </submittedName>
</protein>
<accession>A0AAW2QYD0</accession>
<dbReference type="EMBL" id="JACGWM010000005">
    <property type="protein sequence ID" value="KAL0373025.1"/>
    <property type="molecule type" value="Genomic_DNA"/>
</dbReference>
<dbReference type="AlphaFoldDB" id="A0AAW2QYD0"/>
<reference evidence="1" key="1">
    <citation type="submission" date="2020-06" db="EMBL/GenBank/DDBJ databases">
        <authorList>
            <person name="Li T."/>
            <person name="Hu X."/>
            <person name="Zhang T."/>
            <person name="Song X."/>
            <person name="Zhang H."/>
            <person name="Dai N."/>
            <person name="Sheng W."/>
            <person name="Hou X."/>
            <person name="Wei L."/>
        </authorList>
    </citation>
    <scope>NUCLEOTIDE SEQUENCE</scope>
    <source>
        <strain evidence="1">KEN8</strain>
        <tissue evidence="1">Leaf</tissue>
    </source>
</reference>
<comment type="caution">
    <text evidence="1">The sequence shown here is derived from an EMBL/GenBank/DDBJ whole genome shotgun (WGS) entry which is preliminary data.</text>
</comment>
<proteinExistence type="predicted"/>